<dbReference type="PhylomeDB" id="T1IS17"/>
<reference evidence="3" key="1">
    <citation type="submission" date="2011-05" db="EMBL/GenBank/DDBJ databases">
        <authorList>
            <person name="Richards S.R."/>
            <person name="Qu J."/>
            <person name="Jiang H."/>
            <person name="Jhangiani S.N."/>
            <person name="Agravi P."/>
            <person name="Goodspeed R."/>
            <person name="Gross S."/>
            <person name="Mandapat C."/>
            <person name="Jackson L."/>
            <person name="Mathew T."/>
            <person name="Pu L."/>
            <person name="Thornton R."/>
            <person name="Saada N."/>
            <person name="Wilczek-Boney K.B."/>
            <person name="Lee S."/>
            <person name="Kovar C."/>
            <person name="Wu Y."/>
            <person name="Scherer S.E."/>
            <person name="Worley K.C."/>
            <person name="Muzny D.M."/>
            <person name="Gibbs R."/>
        </authorList>
    </citation>
    <scope>NUCLEOTIDE SEQUENCE</scope>
    <source>
        <strain evidence="3">Brora</strain>
    </source>
</reference>
<accession>T1IS17</accession>
<feature type="compositionally biased region" description="Basic residues" evidence="1">
    <location>
        <begin position="46"/>
        <end position="65"/>
    </location>
</feature>
<reference evidence="2" key="2">
    <citation type="submission" date="2015-02" db="UniProtKB">
        <authorList>
            <consortium name="EnsemblMetazoa"/>
        </authorList>
    </citation>
    <scope>IDENTIFICATION</scope>
</reference>
<dbReference type="Gene3D" id="3.90.70.80">
    <property type="match status" value="1"/>
</dbReference>
<dbReference type="eggNOG" id="KOG2605">
    <property type="taxonomic scope" value="Eukaryota"/>
</dbReference>
<dbReference type="AlphaFoldDB" id="T1IS17"/>
<feature type="compositionally biased region" description="Polar residues" evidence="1">
    <location>
        <begin position="68"/>
        <end position="96"/>
    </location>
</feature>
<name>T1IS17_STRMM</name>
<sequence length="163" mass="17842">MAILAAYAGRTTPPKGWPPPCSREEKRPSGSAGFDEFDSIETGPSHSKRRHRASPHRSLRNKHRGSNVVCSSSSACLNLPSTSGNNCKSGNNTPANSGDGGAQSEDYSGYNSGDEYMTPPNLWLTEEEWVEREKTFEKKMRKKGFLIKKMGEDGACLFRAVGK</sequence>
<protein>
    <recommendedName>
        <fullName evidence="4">OTU domain-containing protein</fullName>
    </recommendedName>
</protein>
<proteinExistence type="predicted"/>
<dbReference type="Proteomes" id="UP000014500">
    <property type="component" value="Unassembled WGS sequence"/>
</dbReference>
<evidence type="ECO:0000313" key="3">
    <source>
        <dbReference type="Proteomes" id="UP000014500"/>
    </source>
</evidence>
<keyword evidence="3" id="KW-1185">Reference proteome</keyword>
<evidence type="ECO:0000256" key="1">
    <source>
        <dbReference type="SAM" id="MobiDB-lite"/>
    </source>
</evidence>
<evidence type="ECO:0008006" key="4">
    <source>
        <dbReference type="Google" id="ProtNLM"/>
    </source>
</evidence>
<dbReference type="STRING" id="126957.T1IS17"/>
<evidence type="ECO:0000313" key="2">
    <source>
        <dbReference type="EnsemblMetazoa" id="SMAR003875-PA"/>
    </source>
</evidence>
<dbReference type="EMBL" id="JH431410">
    <property type="status" value="NOT_ANNOTATED_CDS"/>
    <property type="molecule type" value="Genomic_DNA"/>
</dbReference>
<feature type="region of interest" description="Disordered" evidence="1">
    <location>
        <begin position="1"/>
        <end position="110"/>
    </location>
</feature>
<dbReference type="EnsemblMetazoa" id="SMAR003875-RA">
    <property type="protein sequence ID" value="SMAR003875-PA"/>
    <property type="gene ID" value="SMAR003875"/>
</dbReference>
<dbReference type="HOGENOM" id="CLU_1629156_0_0_1"/>
<organism evidence="2 3">
    <name type="scientific">Strigamia maritima</name>
    <name type="common">European centipede</name>
    <name type="synonym">Geophilus maritimus</name>
    <dbReference type="NCBI Taxonomy" id="126957"/>
    <lineage>
        <taxon>Eukaryota</taxon>
        <taxon>Metazoa</taxon>
        <taxon>Ecdysozoa</taxon>
        <taxon>Arthropoda</taxon>
        <taxon>Myriapoda</taxon>
        <taxon>Chilopoda</taxon>
        <taxon>Pleurostigmophora</taxon>
        <taxon>Geophilomorpha</taxon>
        <taxon>Linotaeniidae</taxon>
        <taxon>Strigamia</taxon>
    </lineage>
</organism>